<dbReference type="InterPro" id="IPR050071">
    <property type="entry name" value="Dehydroquinate_synthase"/>
</dbReference>
<feature type="domain" description="3-dehydroquinate synthase C-terminal" evidence="21">
    <location>
        <begin position="176"/>
        <end position="316"/>
    </location>
</feature>
<comment type="similarity">
    <text evidence="7">Belongs to the sugar phosphate cyclases superfamily. Dehydroquinate synthase family.</text>
</comment>
<evidence type="ECO:0000256" key="19">
    <source>
        <dbReference type="NCBIfam" id="TIGR01357"/>
    </source>
</evidence>
<evidence type="ECO:0000256" key="15">
    <source>
        <dbReference type="ARBA" id="ARBA00023027"/>
    </source>
</evidence>
<dbReference type="CDD" id="cd08195">
    <property type="entry name" value="DHQS"/>
    <property type="match status" value="1"/>
</dbReference>
<evidence type="ECO:0000256" key="12">
    <source>
        <dbReference type="ARBA" id="ARBA00022723"/>
    </source>
</evidence>
<keyword evidence="15" id="KW-0520">NAD</keyword>
<keyword evidence="14" id="KW-0862">Zinc</keyword>
<dbReference type="EMBL" id="JBHRTA010000060">
    <property type="protein sequence ID" value="MFC3199731.1"/>
    <property type="molecule type" value="Genomic_DNA"/>
</dbReference>
<organism evidence="22 23">
    <name type="scientific">Parapedobacter deserti</name>
    <dbReference type="NCBI Taxonomy" id="1912957"/>
    <lineage>
        <taxon>Bacteria</taxon>
        <taxon>Pseudomonadati</taxon>
        <taxon>Bacteroidota</taxon>
        <taxon>Sphingobacteriia</taxon>
        <taxon>Sphingobacteriales</taxon>
        <taxon>Sphingobacteriaceae</taxon>
        <taxon>Parapedobacter</taxon>
    </lineage>
</organism>
<dbReference type="PANTHER" id="PTHR43622:SF7">
    <property type="entry name" value="3-DEHYDROQUINATE SYNTHASE, CHLOROPLASTIC"/>
    <property type="match status" value="1"/>
</dbReference>
<evidence type="ECO:0000256" key="13">
    <source>
        <dbReference type="ARBA" id="ARBA00022741"/>
    </source>
</evidence>
<evidence type="ECO:0000256" key="10">
    <source>
        <dbReference type="ARBA" id="ARBA00022490"/>
    </source>
</evidence>
<comment type="cofactor">
    <cofactor evidence="3">
        <name>Co(2+)</name>
        <dbReference type="ChEBI" id="CHEBI:48828"/>
    </cofactor>
</comment>
<protein>
    <recommendedName>
        <fullName evidence="9 19">3-dehydroquinate synthase</fullName>
        <ecNumber evidence="8 19">4.2.3.4</ecNumber>
    </recommendedName>
</protein>
<evidence type="ECO:0000259" key="20">
    <source>
        <dbReference type="Pfam" id="PF01761"/>
    </source>
</evidence>
<dbReference type="RefSeq" id="WP_379025637.1">
    <property type="nucleotide sequence ID" value="NZ_JBHRTA010000060.1"/>
</dbReference>
<comment type="catalytic activity">
    <reaction evidence="1">
        <text>7-phospho-2-dehydro-3-deoxy-D-arabino-heptonate = 3-dehydroquinate + phosphate</text>
        <dbReference type="Rhea" id="RHEA:21968"/>
        <dbReference type="ChEBI" id="CHEBI:32364"/>
        <dbReference type="ChEBI" id="CHEBI:43474"/>
        <dbReference type="ChEBI" id="CHEBI:58394"/>
        <dbReference type="EC" id="4.2.3.4"/>
    </reaction>
</comment>
<dbReference type="NCBIfam" id="TIGR01357">
    <property type="entry name" value="aroB"/>
    <property type="match status" value="1"/>
</dbReference>
<evidence type="ECO:0000256" key="14">
    <source>
        <dbReference type="ARBA" id="ARBA00022833"/>
    </source>
</evidence>
<evidence type="ECO:0000256" key="1">
    <source>
        <dbReference type="ARBA" id="ARBA00001393"/>
    </source>
</evidence>
<evidence type="ECO:0000256" key="2">
    <source>
        <dbReference type="ARBA" id="ARBA00001911"/>
    </source>
</evidence>
<keyword evidence="16" id="KW-0057">Aromatic amino acid biosynthesis</keyword>
<accession>A0ABV7JUC0</accession>
<dbReference type="Pfam" id="PF24621">
    <property type="entry name" value="DHQS_C"/>
    <property type="match status" value="1"/>
</dbReference>
<dbReference type="EC" id="4.2.3.4" evidence="8 19"/>
<dbReference type="Gene3D" id="3.40.50.1970">
    <property type="match status" value="1"/>
</dbReference>
<evidence type="ECO:0000313" key="22">
    <source>
        <dbReference type="EMBL" id="MFC3199731.1"/>
    </source>
</evidence>
<evidence type="ECO:0000313" key="23">
    <source>
        <dbReference type="Proteomes" id="UP001595526"/>
    </source>
</evidence>
<comment type="cofactor">
    <cofactor evidence="2">
        <name>NAD(+)</name>
        <dbReference type="ChEBI" id="CHEBI:57540"/>
    </cofactor>
</comment>
<evidence type="ECO:0000256" key="6">
    <source>
        <dbReference type="ARBA" id="ARBA00004661"/>
    </source>
</evidence>
<dbReference type="SUPFAM" id="SSF56796">
    <property type="entry name" value="Dehydroquinate synthase-like"/>
    <property type="match status" value="1"/>
</dbReference>
<comment type="pathway">
    <text evidence="6">Metabolic intermediate biosynthesis; chorismate biosynthesis; chorismate from D-erythrose 4-phosphate and phosphoenolpyruvate: step 2/7.</text>
</comment>
<evidence type="ECO:0000256" key="18">
    <source>
        <dbReference type="ARBA" id="ARBA00023285"/>
    </source>
</evidence>
<evidence type="ECO:0000256" key="9">
    <source>
        <dbReference type="ARBA" id="ARBA00017684"/>
    </source>
</evidence>
<keyword evidence="18" id="KW-0170">Cobalt</keyword>
<evidence type="ECO:0000256" key="17">
    <source>
        <dbReference type="ARBA" id="ARBA00023239"/>
    </source>
</evidence>
<reference evidence="23" key="1">
    <citation type="journal article" date="2019" name="Int. J. Syst. Evol. Microbiol.">
        <title>The Global Catalogue of Microorganisms (GCM) 10K type strain sequencing project: providing services to taxonomists for standard genome sequencing and annotation.</title>
        <authorList>
            <consortium name="The Broad Institute Genomics Platform"/>
            <consortium name="The Broad Institute Genome Sequencing Center for Infectious Disease"/>
            <person name="Wu L."/>
            <person name="Ma J."/>
        </authorList>
    </citation>
    <scope>NUCLEOTIDE SEQUENCE [LARGE SCALE GENOMIC DNA]</scope>
    <source>
        <strain evidence="23">KCTC 52416</strain>
    </source>
</reference>
<dbReference type="PIRSF" id="PIRSF001455">
    <property type="entry name" value="DHQ_synth"/>
    <property type="match status" value="1"/>
</dbReference>
<dbReference type="InterPro" id="IPR016037">
    <property type="entry name" value="DHQ_synth_AroB"/>
</dbReference>
<dbReference type="InterPro" id="IPR056179">
    <property type="entry name" value="DHQS_C"/>
</dbReference>
<feature type="domain" description="3-dehydroquinate synthase N-terminal" evidence="20">
    <location>
        <begin position="62"/>
        <end position="174"/>
    </location>
</feature>
<dbReference type="InterPro" id="IPR030963">
    <property type="entry name" value="DHQ_synth_fam"/>
</dbReference>
<dbReference type="GO" id="GO:0003856">
    <property type="term" value="F:3-dehydroquinate synthase activity"/>
    <property type="evidence" value="ECO:0007669"/>
    <property type="project" value="UniProtKB-EC"/>
</dbReference>
<evidence type="ECO:0000256" key="3">
    <source>
        <dbReference type="ARBA" id="ARBA00001941"/>
    </source>
</evidence>
<keyword evidence="10" id="KW-0963">Cytoplasm</keyword>
<comment type="function">
    <text evidence="4">Catalyzes the conversion of 3-deoxy-D-arabino-heptulosonate 7-phosphate (DAHP) to dehydroquinate (DHQ).</text>
</comment>
<keyword evidence="13" id="KW-0547">Nucleotide-binding</keyword>
<evidence type="ECO:0000256" key="5">
    <source>
        <dbReference type="ARBA" id="ARBA00004496"/>
    </source>
</evidence>
<dbReference type="Gene3D" id="1.20.1090.10">
    <property type="entry name" value="Dehydroquinate synthase-like - alpha domain"/>
    <property type="match status" value="1"/>
</dbReference>
<dbReference type="Pfam" id="PF01761">
    <property type="entry name" value="DHQ_synthase"/>
    <property type="match status" value="1"/>
</dbReference>
<evidence type="ECO:0000256" key="8">
    <source>
        <dbReference type="ARBA" id="ARBA00013031"/>
    </source>
</evidence>
<sequence>MNLQISSTGYNVVFDDTLQGLKDFVQKSNYSKALILTDRNTCEYCLPVLLDAIPELSEYDVIEVDPGEENKNIDFCVGIWRMMLDFGADRQSLLINLGGGVVTDMGGFAASTFKRGIDFIQVPTTLLSQVDASVGGKTGIDLGNIKNIIGTFAQPKAVFIATKFLRTLDRRQLTSGFAEVIKHGLIADGEFYDTVKGMDVADLSLKHIKHSVAIKNEVVTQDPLEKGLRKILNFGHTVGHAIEGYSLVHDSKPLLHGEAIAAGMICEAYLSYRINGLPKVALDDIIRTFRRHFPDYSYDRDRYGALLSLMKNDKKNSGEQIGFALLNEIGKCSIDLFVGEDLIRESLDFYSEVTLQPTYLTN</sequence>
<comment type="caution">
    <text evidence="22">The sequence shown here is derived from an EMBL/GenBank/DDBJ whole genome shotgun (WGS) entry which is preliminary data.</text>
</comment>
<evidence type="ECO:0000256" key="7">
    <source>
        <dbReference type="ARBA" id="ARBA00005412"/>
    </source>
</evidence>
<dbReference type="InterPro" id="IPR030960">
    <property type="entry name" value="DHQS/DOIS_N"/>
</dbReference>
<gene>
    <name evidence="22" type="primary">aroB</name>
    <name evidence="22" type="ORF">ACFOET_19085</name>
</gene>
<dbReference type="Proteomes" id="UP001595526">
    <property type="component" value="Unassembled WGS sequence"/>
</dbReference>
<evidence type="ECO:0000256" key="11">
    <source>
        <dbReference type="ARBA" id="ARBA00022605"/>
    </source>
</evidence>
<name>A0ABV7JUC0_9SPHI</name>
<keyword evidence="12" id="KW-0479">Metal-binding</keyword>
<proteinExistence type="inferred from homology"/>
<keyword evidence="17 22" id="KW-0456">Lyase</keyword>
<keyword evidence="23" id="KW-1185">Reference proteome</keyword>
<comment type="subcellular location">
    <subcellularLocation>
        <location evidence="5">Cytoplasm</location>
    </subcellularLocation>
</comment>
<dbReference type="PANTHER" id="PTHR43622">
    <property type="entry name" value="3-DEHYDROQUINATE SYNTHASE"/>
    <property type="match status" value="1"/>
</dbReference>
<evidence type="ECO:0000259" key="21">
    <source>
        <dbReference type="Pfam" id="PF24621"/>
    </source>
</evidence>
<evidence type="ECO:0000256" key="4">
    <source>
        <dbReference type="ARBA" id="ARBA00003485"/>
    </source>
</evidence>
<keyword evidence="11" id="KW-0028">Amino-acid biosynthesis</keyword>
<evidence type="ECO:0000256" key="16">
    <source>
        <dbReference type="ARBA" id="ARBA00023141"/>
    </source>
</evidence>